<sequence>MDALWSYTARHDIAAADRVVDRIVHSTERLRLFPHSGRDHGDWQPGLRSVPASPYIVFYRVSADRIEIIRVLHGARDVPIMTGLD</sequence>
<gene>
    <name evidence="3" type="ORF">GCM10022268_14930</name>
</gene>
<keyword evidence="2" id="KW-1277">Toxin-antitoxin system</keyword>
<dbReference type="Proteomes" id="UP001500523">
    <property type="component" value="Unassembled WGS sequence"/>
</dbReference>
<dbReference type="EMBL" id="BAABBF010000003">
    <property type="protein sequence ID" value="GAA3706406.1"/>
    <property type="molecule type" value="Genomic_DNA"/>
</dbReference>
<dbReference type="PANTHER" id="PTHR33755">
    <property type="entry name" value="TOXIN PARE1-RELATED"/>
    <property type="match status" value="1"/>
</dbReference>
<comment type="similarity">
    <text evidence="1">Belongs to the RelE toxin family.</text>
</comment>
<evidence type="ECO:0000313" key="4">
    <source>
        <dbReference type="Proteomes" id="UP001500523"/>
    </source>
</evidence>
<keyword evidence="4" id="KW-1185">Reference proteome</keyword>
<evidence type="ECO:0000256" key="1">
    <source>
        <dbReference type="ARBA" id="ARBA00006226"/>
    </source>
</evidence>
<dbReference type="PANTHER" id="PTHR33755:SF6">
    <property type="entry name" value="PLASMID STABILIZATION SYSTEM PROTEIN"/>
    <property type="match status" value="1"/>
</dbReference>
<evidence type="ECO:0000313" key="3">
    <source>
        <dbReference type="EMBL" id="GAA3706406.1"/>
    </source>
</evidence>
<comment type="caution">
    <text evidence="3">The sequence shown here is derived from an EMBL/GenBank/DDBJ whole genome shotgun (WGS) entry which is preliminary data.</text>
</comment>
<proteinExistence type="inferred from homology"/>
<accession>A0ABP7DL88</accession>
<dbReference type="Pfam" id="PF05016">
    <property type="entry name" value="ParE_toxin"/>
    <property type="match status" value="1"/>
</dbReference>
<dbReference type="InterPro" id="IPR035093">
    <property type="entry name" value="RelE/ParE_toxin_dom_sf"/>
</dbReference>
<dbReference type="InterPro" id="IPR051803">
    <property type="entry name" value="TA_system_RelE-like_toxin"/>
</dbReference>
<protein>
    <recommendedName>
        <fullName evidence="5">Type II toxin-antitoxin system RelE/ParE family toxin</fullName>
    </recommendedName>
</protein>
<evidence type="ECO:0008006" key="5">
    <source>
        <dbReference type="Google" id="ProtNLM"/>
    </source>
</evidence>
<reference evidence="4" key="1">
    <citation type="journal article" date="2019" name="Int. J. Syst. Evol. Microbiol.">
        <title>The Global Catalogue of Microorganisms (GCM) 10K type strain sequencing project: providing services to taxonomists for standard genome sequencing and annotation.</title>
        <authorList>
            <consortium name="The Broad Institute Genomics Platform"/>
            <consortium name="The Broad Institute Genome Sequencing Center for Infectious Disease"/>
            <person name="Wu L."/>
            <person name="Ma J."/>
        </authorList>
    </citation>
    <scope>NUCLEOTIDE SEQUENCE [LARGE SCALE GENOMIC DNA]</scope>
    <source>
        <strain evidence="4">JCM 17498</strain>
    </source>
</reference>
<organism evidence="3 4">
    <name type="scientific">Sphingomonas cynarae</name>
    <dbReference type="NCBI Taxonomy" id="930197"/>
    <lineage>
        <taxon>Bacteria</taxon>
        <taxon>Pseudomonadati</taxon>
        <taxon>Pseudomonadota</taxon>
        <taxon>Alphaproteobacteria</taxon>
        <taxon>Sphingomonadales</taxon>
        <taxon>Sphingomonadaceae</taxon>
        <taxon>Sphingomonas</taxon>
    </lineage>
</organism>
<dbReference type="InterPro" id="IPR007712">
    <property type="entry name" value="RelE/ParE_toxin"/>
</dbReference>
<dbReference type="Gene3D" id="3.30.2310.20">
    <property type="entry name" value="RelE-like"/>
    <property type="match status" value="1"/>
</dbReference>
<name>A0ABP7DL88_9SPHN</name>
<evidence type="ECO:0000256" key="2">
    <source>
        <dbReference type="ARBA" id="ARBA00022649"/>
    </source>
</evidence>